<protein>
    <submittedName>
        <fullName evidence="1">Acyltransferase</fullName>
    </submittedName>
</protein>
<comment type="caution">
    <text evidence="1">The sequence shown here is derived from an EMBL/GenBank/DDBJ whole genome shotgun (WGS) entry which is preliminary data.</text>
</comment>
<dbReference type="EMBL" id="SHRR01000008">
    <property type="protein sequence ID" value="TCE87288.1"/>
    <property type="molecule type" value="Genomic_DNA"/>
</dbReference>
<dbReference type="SUPFAM" id="SSF52266">
    <property type="entry name" value="SGNH hydrolase"/>
    <property type="match status" value="1"/>
</dbReference>
<evidence type="ECO:0000313" key="1">
    <source>
        <dbReference type="EMBL" id="TCE87288.1"/>
    </source>
</evidence>
<dbReference type="CDD" id="cd01840">
    <property type="entry name" value="SGNH_hydrolase_yrhL_like"/>
    <property type="match status" value="1"/>
</dbReference>
<dbReference type="GO" id="GO:0016746">
    <property type="term" value="F:acyltransferase activity"/>
    <property type="evidence" value="ECO:0007669"/>
    <property type="project" value="UniProtKB-KW"/>
</dbReference>
<sequence>MTALLTAIAVMISWLMVEKPAATHSAVSVVVPLRTNKKNHVARVIAVDVILVLSLAGCVQGIAHAPAKTAMQIQLEQQAAQLERMQKTEHVLLRHAVPAPPKPKHEMPTGDQITAIGDSVMLASSQGLSEVFPGIQTDASVSRSIMVAPELIGNALSAGSLRQWVLIGLGTNSAITPDQLDQIRNMIGPDRVLVLVNAHGDRTWIPPTNQVLADYAAAHPDNVVLVDWDATANANAQVLGSDGIHPSMDSDIYAKAVKQAIEQWIASGR</sequence>
<dbReference type="Proteomes" id="UP000291814">
    <property type="component" value="Unassembled WGS sequence"/>
</dbReference>
<dbReference type="AlphaFoldDB" id="A0A4R0TR50"/>
<proteinExistence type="predicted"/>
<name>A0A4R0TR50_BIFLL</name>
<keyword evidence="1" id="KW-0012">Acyltransferase</keyword>
<gene>
    <name evidence="1" type="ORF">MCC10070_0683</name>
</gene>
<accession>A0A4R0TR50</accession>
<keyword evidence="1" id="KW-0808">Transferase</keyword>
<reference evidence="1 2" key="1">
    <citation type="journal article" date="2018" name="Sci. Rep.">
        <title>Genomic diversity and distribution of Bifidobacterium longum subsp. longum across the human lifespan.</title>
        <authorList>
            <person name="Odamaki T."/>
            <person name="Bottacini F."/>
            <person name="Kato K."/>
            <person name="Mitsuyama E."/>
            <person name="Yoshida K."/>
            <person name="Horigome A."/>
            <person name="Xiao J.Z."/>
            <person name="van Sinderen D."/>
        </authorList>
    </citation>
    <scope>NUCLEOTIDE SEQUENCE [LARGE SCALE GENOMIC DNA]</scope>
    <source>
        <strain evidence="1 2">MCC10070</strain>
    </source>
</reference>
<evidence type="ECO:0000313" key="2">
    <source>
        <dbReference type="Proteomes" id="UP000291814"/>
    </source>
</evidence>
<organism evidence="1 2">
    <name type="scientific">Bifidobacterium longum subsp. longum</name>
    <dbReference type="NCBI Taxonomy" id="1679"/>
    <lineage>
        <taxon>Bacteria</taxon>
        <taxon>Bacillati</taxon>
        <taxon>Actinomycetota</taxon>
        <taxon>Actinomycetes</taxon>
        <taxon>Bifidobacteriales</taxon>
        <taxon>Bifidobacteriaceae</taxon>
        <taxon>Bifidobacterium</taxon>
    </lineage>
</organism>